<reference evidence="1" key="1">
    <citation type="journal article" date="2015" name="Nature">
        <title>Complex archaea that bridge the gap between prokaryotes and eukaryotes.</title>
        <authorList>
            <person name="Spang A."/>
            <person name="Saw J.H."/>
            <person name="Jorgensen S.L."/>
            <person name="Zaremba-Niedzwiedzka K."/>
            <person name="Martijn J."/>
            <person name="Lind A.E."/>
            <person name="van Eijk R."/>
            <person name="Schleper C."/>
            <person name="Guy L."/>
            <person name="Ettema T.J."/>
        </authorList>
    </citation>
    <scope>NUCLEOTIDE SEQUENCE</scope>
</reference>
<dbReference type="EMBL" id="LAZR01010797">
    <property type="protein sequence ID" value="KKM65010.1"/>
    <property type="molecule type" value="Genomic_DNA"/>
</dbReference>
<evidence type="ECO:0000313" key="1">
    <source>
        <dbReference type="EMBL" id="KKM65010.1"/>
    </source>
</evidence>
<name>A0A0F9LL20_9ZZZZ</name>
<sequence>MELTPMVRIIAKERAERNLLRLIGPERYAKLSERPSELRIPSRCPVFEWVISPRAATVYFTLRGKRLTLGDGPGSYLQSYHCVQTGWGFARVPNADKILALILWIRGDEDTFFSRTFPEIDMKVKDRLGQWDAIAEPAIRITDESAEQLQELGVKVLPKMGGQLGAAKEEGEPAPGLVQV</sequence>
<comment type="caution">
    <text evidence="1">The sequence shown here is derived from an EMBL/GenBank/DDBJ whole genome shotgun (WGS) entry which is preliminary data.</text>
</comment>
<organism evidence="1">
    <name type="scientific">marine sediment metagenome</name>
    <dbReference type="NCBI Taxonomy" id="412755"/>
    <lineage>
        <taxon>unclassified sequences</taxon>
        <taxon>metagenomes</taxon>
        <taxon>ecological metagenomes</taxon>
    </lineage>
</organism>
<protein>
    <submittedName>
        <fullName evidence="1">Uncharacterized protein</fullName>
    </submittedName>
</protein>
<dbReference type="AlphaFoldDB" id="A0A0F9LL20"/>
<proteinExistence type="predicted"/>
<accession>A0A0F9LL20</accession>
<gene>
    <name evidence="1" type="ORF">LCGC14_1495620</name>
</gene>